<dbReference type="EMBL" id="RCTJ01000004">
    <property type="protein sequence ID" value="RLQ14946.1"/>
    <property type="molecule type" value="Genomic_DNA"/>
</dbReference>
<name>A0A087LHP6_GEOSE</name>
<evidence type="ECO:0000313" key="1">
    <source>
        <dbReference type="EMBL" id="KAF6510443.1"/>
    </source>
</evidence>
<evidence type="ECO:0000313" key="8">
    <source>
        <dbReference type="Proteomes" id="UP000773850"/>
    </source>
</evidence>
<evidence type="ECO:0000313" key="2">
    <source>
        <dbReference type="EMBL" id="KYD23346.1"/>
    </source>
</evidence>
<accession>A0A087LHP6</accession>
<reference evidence="5 6" key="1">
    <citation type="submission" date="2016-01" db="EMBL/GenBank/DDBJ databases">
        <title>Draft Genome Sequences of Seven Thermophilic Sporeformers Isolated from Foods.</title>
        <authorList>
            <person name="Berendsen E.M."/>
            <person name="Wells-Bennik M.H."/>
            <person name="Krawcyk A.O."/>
            <person name="De Jong A."/>
            <person name="Holsappel S."/>
            <person name="Eijlander R.T."/>
            <person name="Kuipers O.P."/>
        </authorList>
    </citation>
    <scope>NUCLEOTIDE SEQUENCE [LARGE SCALE GENOMIC DNA]</scope>
    <source>
        <strain evidence="2 5">B4109</strain>
        <strain evidence="3 6">B4114</strain>
    </source>
</reference>
<gene>
    <name evidence="2" type="ORF">B4109_2314</name>
    <name evidence="3" type="ORF">B4114_2352</name>
    <name evidence="4" type="ORF">D9548_02675</name>
    <name evidence="1" type="ORF">GS8_2600</name>
</gene>
<protein>
    <submittedName>
        <fullName evidence="4">Cytosolic protein</fullName>
    </submittedName>
</protein>
<evidence type="ECO:0000313" key="4">
    <source>
        <dbReference type="EMBL" id="RLQ14946.1"/>
    </source>
</evidence>
<dbReference type="Proteomes" id="UP000075424">
    <property type="component" value="Unassembled WGS sequence"/>
</dbReference>
<evidence type="ECO:0000313" key="3">
    <source>
        <dbReference type="EMBL" id="KYD34248.1"/>
    </source>
</evidence>
<dbReference type="EMBL" id="LUCS01000028">
    <property type="protein sequence ID" value="KAF6510443.1"/>
    <property type="molecule type" value="Genomic_DNA"/>
</dbReference>
<keyword evidence="8" id="KW-1185">Reference proteome</keyword>
<accession>A0A163XXE7</accession>
<dbReference type="OrthoDB" id="2353056at2"/>
<evidence type="ECO:0000313" key="7">
    <source>
        <dbReference type="Proteomes" id="UP000266922"/>
    </source>
</evidence>
<dbReference type="PATRIC" id="fig|1422.12.peg.422"/>
<dbReference type="EMBL" id="LQYY01000057">
    <property type="protein sequence ID" value="KYD34248.1"/>
    <property type="molecule type" value="Genomic_DNA"/>
</dbReference>
<reference evidence="1 8" key="2">
    <citation type="submission" date="2016-03" db="EMBL/GenBank/DDBJ databases">
        <title>Spore heat resistance.</title>
        <authorList>
            <person name="Boekhorst J."/>
            <person name="Berendsen E.M."/>
            <person name="Wells-Bennik M.H."/>
            <person name="Kuipers O.P."/>
        </authorList>
    </citation>
    <scope>NUCLEOTIDE SEQUENCE [LARGE SCALE GENOMIC DNA]</scope>
    <source>
        <strain evidence="1 8">GS8</strain>
    </source>
</reference>
<dbReference type="AlphaFoldDB" id="A0A087LHP6"/>
<dbReference type="Proteomes" id="UP000075517">
    <property type="component" value="Unassembled WGS sequence"/>
</dbReference>
<sequence>MSMWKKLKYALTNHCETRENHEDAELRSHYYKAAHRAVIDAVKELLASLPDAELLSVSEERGELCAQTRRGPKLFIVATVISVRPFETAVDFSVTTETKFLPFDFGRSRAVILELYRKLDGRLPYIGSGLNS</sequence>
<reference evidence="4 7" key="3">
    <citation type="submission" date="2018-10" db="EMBL/GenBank/DDBJ databases">
        <title>Geobacillus stearothermophilus in processing lines of powdered infant formula.</title>
        <authorList>
            <person name="Rhee M.S."/>
            <person name="Choi I.-G."/>
            <person name="Cho T.J."/>
            <person name="Park B."/>
        </authorList>
    </citation>
    <scope>NUCLEOTIDE SEQUENCE [LARGE SCALE GENOMIC DNA]</scope>
    <source>
        <strain evidence="4 7">FHS-PPGT130</strain>
    </source>
</reference>
<proteinExistence type="predicted"/>
<evidence type="ECO:0000313" key="5">
    <source>
        <dbReference type="Proteomes" id="UP000075424"/>
    </source>
</evidence>
<dbReference type="Proteomes" id="UP000266922">
    <property type="component" value="Unassembled WGS sequence"/>
</dbReference>
<dbReference type="GeneID" id="89612071"/>
<dbReference type="Proteomes" id="UP000773850">
    <property type="component" value="Unassembled WGS sequence"/>
</dbReference>
<evidence type="ECO:0000313" key="6">
    <source>
        <dbReference type="Proteomes" id="UP000075517"/>
    </source>
</evidence>
<comment type="caution">
    <text evidence="4">The sequence shown here is derived from an EMBL/GenBank/DDBJ whole genome shotgun (WGS) entry which is preliminary data.</text>
</comment>
<dbReference type="EMBL" id="LQYV01000112">
    <property type="protein sequence ID" value="KYD23346.1"/>
    <property type="molecule type" value="Genomic_DNA"/>
</dbReference>
<organism evidence="4 7">
    <name type="scientific">Geobacillus stearothermophilus</name>
    <name type="common">Bacillus stearothermophilus</name>
    <dbReference type="NCBI Taxonomy" id="1422"/>
    <lineage>
        <taxon>Bacteria</taxon>
        <taxon>Bacillati</taxon>
        <taxon>Bacillota</taxon>
        <taxon>Bacilli</taxon>
        <taxon>Bacillales</taxon>
        <taxon>Anoxybacillaceae</taxon>
        <taxon>Geobacillus</taxon>
    </lineage>
</organism>
<dbReference type="RefSeq" id="WP_033008532.1">
    <property type="nucleotide sequence ID" value="NZ_CBCSGJ010000004.1"/>
</dbReference>